<dbReference type="RefSeq" id="WP_310074825.1">
    <property type="nucleotide sequence ID" value="NZ_JAVDVX010000007.1"/>
</dbReference>
<evidence type="ECO:0000256" key="1">
    <source>
        <dbReference type="SAM" id="Phobius"/>
    </source>
</evidence>
<sequence length="237" mass="25218">MALSSSVNIKRFYLAVSAILIAALVYQITREETLLKPDQRLQLALDEQSPLTTDPAVNPVLAKANSELARAQQALNPAAAKPVPPVELAKANETTAVVPDAWRAADATAATPAMPLPGGVSVYEPVSVDMENPAYPEAGQQTSVILPGGERLQVNVESGGTNPNGDYSWRGHLDGHGDEYPVVMTYGGNSVFATVTTPKGSYTLESVNGSGWIYKNPSEFELSHPGANDFLEIPHDH</sequence>
<keyword evidence="3" id="KW-1185">Reference proteome</keyword>
<dbReference type="EMBL" id="JAVDVX010000007">
    <property type="protein sequence ID" value="MDR7091477.1"/>
    <property type="molecule type" value="Genomic_DNA"/>
</dbReference>
<comment type="caution">
    <text evidence="2">The sequence shown here is derived from an EMBL/GenBank/DDBJ whole genome shotgun (WGS) entry which is preliminary data.</text>
</comment>
<name>A0ABU1V273_9GAMM</name>
<reference evidence="2 3" key="1">
    <citation type="submission" date="2023-07" db="EMBL/GenBank/DDBJ databases">
        <title>Sorghum-associated microbial communities from plants grown in Nebraska, USA.</title>
        <authorList>
            <person name="Schachtman D."/>
        </authorList>
    </citation>
    <scope>NUCLEOTIDE SEQUENCE [LARGE SCALE GENOMIC DNA]</scope>
    <source>
        <strain evidence="2 3">BE190</strain>
    </source>
</reference>
<keyword evidence="1" id="KW-0812">Transmembrane</keyword>
<dbReference type="Proteomes" id="UP001253595">
    <property type="component" value="Unassembled WGS sequence"/>
</dbReference>
<evidence type="ECO:0000313" key="2">
    <source>
        <dbReference type="EMBL" id="MDR7091477.1"/>
    </source>
</evidence>
<feature type="transmembrane region" description="Helical" evidence="1">
    <location>
        <begin position="12"/>
        <end position="29"/>
    </location>
</feature>
<organism evidence="2 3">
    <name type="scientific">Cellvibrio fibrivorans</name>
    <dbReference type="NCBI Taxonomy" id="126350"/>
    <lineage>
        <taxon>Bacteria</taxon>
        <taxon>Pseudomonadati</taxon>
        <taxon>Pseudomonadota</taxon>
        <taxon>Gammaproteobacteria</taxon>
        <taxon>Cellvibrionales</taxon>
        <taxon>Cellvibrionaceae</taxon>
        <taxon>Cellvibrio</taxon>
    </lineage>
</organism>
<evidence type="ECO:0000313" key="3">
    <source>
        <dbReference type="Proteomes" id="UP001253595"/>
    </source>
</evidence>
<keyword evidence="1" id="KW-1133">Transmembrane helix</keyword>
<keyword evidence="1" id="KW-0472">Membrane</keyword>
<gene>
    <name evidence="2" type="ORF">J2X05_003512</name>
</gene>
<proteinExistence type="predicted"/>
<accession>A0ABU1V273</accession>
<protein>
    <submittedName>
        <fullName evidence="2">Uncharacterized protein</fullName>
    </submittedName>
</protein>